<keyword evidence="1" id="KW-0112">Calmodulin-binding</keyword>
<feature type="compositionally biased region" description="Polar residues" evidence="3">
    <location>
        <begin position="191"/>
        <end position="202"/>
    </location>
</feature>
<feature type="region of interest" description="Disordered" evidence="3">
    <location>
        <begin position="99"/>
        <end position="202"/>
    </location>
</feature>
<evidence type="ECO:0000256" key="3">
    <source>
        <dbReference type="SAM" id="MobiDB-lite"/>
    </source>
</evidence>
<protein>
    <submittedName>
        <fullName evidence="4">Uncharacterized protein</fullName>
    </submittedName>
</protein>
<feature type="compositionally biased region" description="Basic and acidic residues" evidence="3">
    <location>
        <begin position="117"/>
        <end position="127"/>
    </location>
</feature>
<feature type="compositionally biased region" description="Basic residues" evidence="3">
    <location>
        <begin position="128"/>
        <end position="141"/>
    </location>
</feature>
<evidence type="ECO:0000256" key="1">
    <source>
        <dbReference type="ARBA" id="ARBA00022860"/>
    </source>
</evidence>
<dbReference type="GO" id="GO:0005516">
    <property type="term" value="F:calmodulin binding"/>
    <property type="evidence" value="ECO:0007669"/>
    <property type="project" value="UniProtKB-KW"/>
</dbReference>
<organism evidence="4 5">
    <name type="scientific">Chenopodium quinoa</name>
    <name type="common">Quinoa</name>
    <dbReference type="NCBI Taxonomy" id="63459"/>
    <lineage>
        <taxon>Eukaryota</taxon>
        <taxon>Viridiplantae</taxon>
        <taxon>Streptophyta</taxon>
        <taxon>Embryophyta</taxon>
        <taxon>Tracheophyta</taxon>
        <taxon>Spermatophyta</taxon>
        <taxon>Magnoliopsida</taxon>
        <taxon>eudicotyledons</taxon>
        <taxon>Gunneridae</taxon>
        <taxon>Pentapetalae</taxon>
        <taxon>Caryophyllales</taxon>
        <taxon>Chenopodiaceae</taxon>
        <taxon>Chenopodioideae</taxon>
        <taxon>Atripliceae</taxon>
        <taxon>Chenopodium</taxon>
    </lineage>
</organism>
<feature type="compositionally biased region" description="Basic and acidic residues" evidence="3">
    <location>
        <begin position="153"/>
        <end position="166"/>
    </location>
</feature>
<reference evidence="4" key="2">
    <citation type="submission" date="2021-03" db="UniProtKB">
        <authorList>
            <consortium name="EnsemblPlants"/>
        </authorList>
    </citation>
    <scope>IDENTIFICATION</scope>
</reference>
<evidence type="ECO:0000313" key="4">
    <source>
        <dbReference type="EnsemblPlants" id="AUR62017562-RA:cds"/>
    </source>
</evidence>
<proteinExistence type="inferred from homology"/>
<evidence type="ECO:0000313" key="5">
    <source>
        <dbReference type="Proteomes" id="UP000596660"/>
    </source>
</evidence>
<sequence>MRYQNRQEAMTRRERALAYAFSQQLRICSKKKHTISDDTEPNMGWSWLERWMATRQVEVSPVEDYTNKQLINSEAEISTKIRPFPRKKFLDLSFDEKESCGSNEVPIPVHNSPNPESEDKHGRESSKNRLKAPRSISRRKTAPTYHLQTEYSKVSKKDGSKEAEKIKKQKAKQSKSSSVCNDDASWLPSDHSVSGQNSKSDP</sequence>
<reference evidence="4" key="1">
    <citation type="journal article" date="2017" name="Nature">
        <title>The genome of Chenopodium quinoa.</title>
        <authorList>
            <person name="Jarvis D.E."/>
            <person name="Ho Y.S."/>
            <person name="Lightfoot D.J."/>
            <person name="Schmoeckel S.M."/>
            <person name="Li B."/>
            <person name="Borm T.J.A."/>
            <person name="Ohyanagi H."/>
            <person name="Mineta K."/>
            <person name="Michell C.T."/>
            <person name="Saber N."/>
            <person name="Kharbatia N.M."/>
            <person name="Rupper R.R."/>
            <person name="Sharp A.R."/>
            <person name="Dally N."/>
            <person name="Boughton B.A."/>
            <person name="Woo Y.H."/>
            <person name="Gao G."/>
            <person name="Schijlen E.G.W.M."/>
            <person name="Guo X."/>
            <person name="Momin A.A."/>
            <person name="Negrao S."/>
            <person name="Al-Babili S."/>
            <person name="Gehring C."/>
            <person name="Roessner U."/>
            <person name="Jung C."/>
            <person name="Murphy K."/>
            <person name="Arold S.T."/>
            <person name="Gojobori T."/>
            <person name="van der Linden C.G."/>
            <person name="van Loo E.N."/>
            <person name="Jellen E.N."/>
            <person name="Maughan P.J."/>
            <person name="Tester M."/>
        </authorList>
    </citation>
    <scope>NUCLEOTIDE SEQUENCE [LARGE SCALE GENOMIC DNA]</scope>
    <source>
        <strain evidence="4">cv. PI 614886</strain>
    </source>
</reference>
<comment type="similarity">
    <text evidence="2">Belongs to the IQD family.</text>
</comment>
<evidence type="ECO:0000256" key="2">
    <source>
        <dbReference type="ARBA" id="ARBA00024341"/>
    </source>
</evidence>
<dbReference type="Proteomes" id="UP000596660">
    <property type="component" value="Unplaced"/>
</dbReference>
<dbReference type="PANTHER" id="PTHR32295:SF15">
    <property type="entry name" value="PROTEIN IQ-DOMAIN 33"/>
    <property type="match status" value="1"/>
</dbReference>
<accession>A0A803LRI3</accession>
<dbReference type="PANTHER" id="PTHR32295">
    <property type="entry name" value="IQ-DOMAIN 5-RELATED"/>
    <property type="match status" value="1"/>
</dbReference>
<dbReference type="Gramene" id="AUR62017562-RA">
    <property type="protein sequence ID" value="AUR62017562-RA:cds"/>
    <property type="gene ID" value="AUR62017562"/>
</dbReference>
<name>A0A803LRI3_CHEQI</name>
<dbReference type="EnsemblPlants" id="AUR62017562-RA">
    <property type="protein sequence ID" value="AUR62017562-RA:cds"/>
    <property type="gene ID" value="AUR62017562"/>
</dbReference>
<dbReference type="AlphaFoldDB" id="A0A803LRI3"/>
<keyword evidence="5" id="KW-1185">Reference proteome</keyword>